<dbReference type="GO" id="GO:0003677">
    <property type="term" value="F:DNA binding"/>
    <property type="evidence" value="ECO:0007669"/>
    <property type="project" value="UniProtKB-KW"/>
</dbReference>
<dbReference type="SUPFAM" id="SSF142906">
    <property type="entry name" value="YjbR-like"/>
    <property type="match status" value="1"/>
</dbReference>
<evidence type="ECO:0000313" key="1">
    <source>
        <dbReference type="EMBL" id="MBL6276620.1"/>
    </source>
</evidence>
<dbReference type="Pfam" id="PF04237">
    <property type="entry name" value="YjbR"/>
    <property type="match status" value="1"/>
</dbReference>
<evidence type="ECO:0000313" key="2">
    <source>
        <dbReference type="Proteomes" id="UP000661193"/>
    </source>
</evidence>
<name>A0ABS1UJV5_9ACTN</name>
<proteinExistence type="predicted"/>
<dbReference type="InterPro" id="IPR038056">
    <property type="entry name" value="YjbR-like_sf"/>
</dbReference>
<comment type="caution">
    <text evidence="1">The sequence shown here is derived from an EMBL/GenBank/DDBJ whole genome shotgun (WGS) entry which is preliminary data.</text>
</comment>
<organism evidence="1 2">
    <name type="scientific">Micromonospora fiedleri</name>
    <dbReference type="NCBI Taxonomy" id="1157498"/>
    <lineage>
        <taxon>Bacteria</taxon>
        <taxon>Bacillati</taxon>
        <taxon>Actinomycetota</taxon>
        <taxon>Actinomycetes</taxon>
        <taxon>Micromonosporales</taxon>
        <taxon>Micromonosporaceae</taxon>
        <taxon>Micromonospora</taxon>
    </lineage>
</organism>
<dbReference type="EMBL" id="JAETXL010000003">
    <property type="protein sequence ID" value="MBL6276620.1"/>
    <property type="molecule type" value="Genomic_DNA"/>
</dbReference>
<keyword evidence="2" id="KW-1185">Reference proteome</keyword>
<dbReference type="Proteomes" id="UP000661193">
    <property type="component" value="Unassembled WGS sequence"/>
</dbReference>
<dbReference type="Gene3D" id="3.90.1150.30">
    <property type="match status" value="1"/>
</dbReference>
<sequence length="137" mass="15120">MESATPLPYGETMIDPVNTIRQVCLGLPEVSERLSHGTPTWFVRDKKCFAQLWPDGHHRNDFPHLWCAAPPGSAAELIAADPDVYFRPPYVGHRGWVGVRLDTGVQADEVAEVIEDSYRVVAPKTLVARLDAAVTQG</sequence>
<gene>
    <name evidence="1" type="ORF">JMF97_10640</name>
</gene>
<reference evidence="1 2" key="1">
    <citation type="submission" date="2021-01" db="EMBL/GenBank/DDBJ databases">
        <title>Genome sequencing of Micromonospora fiedleri MG-37.</title>
        <authorList>
            <person name="Moreland P.E.J."/>
            <person name="Stach J.E.M."/>
        </authorList>
    </citation>
    <scope>NUCLEOTIDE SEQUENCE [LARGE SCALE GENOMIC DNA]</scope>
    <source>
        <strain evidence="1 2">MG-37</strain>
    </source>
</reference>
<dbReference type="InterPro" id="IPR058532">
    <property type="entry name" value="YjbR/MT2646/Rv2570-like"/>
</dbReference>
<accession>A0ABS1UJV5</accession>
<keyword evidence="1" id="KW-0238">DNA-binding</keyword>
<protein>
    <submittedName>
        <fullName evidence="1">MmcQ/YjbR family DNA-binding protein</fullName>
    </submittedName>
</protein>